<dbReference type="InterPro" id="IPR010645">
    <property type="entry name" value="MFS_4"/>
</dbReference>
<feature type="transmembrane region" description="Helical" evidence="4">
    <location>
        <begin position="343"/>
        <end position="366"/>
    </location>
</feature>
<sequence>MAAAMGFGRFVYTPILPGMIEGASLSAADAGLIAGANFSGYLLGAVLAAFGWAAGRERTVAIGGLLSTVILLAAMAIVDGLAAFTLVRFLAGLASAFAMVFTSSIVLAHSSRSEAVQILHFGGVGFGIALSSALVFVIGLVAGDTGHGWRDEWTGSAIAAAVLVMLALRLLPHPTAGQGAMREPPLAWDRPLVLVTASYGLFGFGYVITSTFLVTMARNASAGTTTEFLAWLVTGMAAAVSLVVWRGFVRRFGLVATYAACVAAEAAGVLGSVLLPPAAGALVGGLFLGLTFMAVTAYGLQIGRRLAPRSPRRALALMTAAFGTGQIIGPLVAGWLAEASGAFTLPTVLAATLLGLSGALVLPLLAGPKESG</sequence>
<feature type="transmembrane region" description="Helical" evidence="4">
    <location>
        <begin position="119"/>
        <end position="141"/>
    </location>
</feature>
<evidence type="ECO:0000313" key="7">
    <source>
        <dbReference type="Proteomes" id="UP000606921"/>
    </source>
</evidence>
<dbReference type="PANTHER" id="PTHR23537">
    <property type="match status" value="1"/>
</dbReference>
<feature type="domain" description="Major facilitator superfamily (MFS) profile" evidence="5">
    <location>
        <begin position="1"/>
        <end position="370"/>
    </location>
</feature>
<dbReference type="PANTHER" id="PTHR23537:SF1">
    <property type="entry name" value="SUGAR TRANSPORTER"/>
    <property type="match status" value="1"/>
</dbReference>
<dbReference type="PROSITE" id="PS50850">
    <property type="entry name" value="MFS"/>
    <property type="match status" value="1"/>
</dbReference>
<keyword evidence="7" id="KW-1185">Reference proteome</keyword>
<feature type="transmembrane region" description="Helical" evidence="4">
    <location>
        <begin position="228"/>
        <end position="245"/>
    </location>
</feature>
<gene>
    <name evidence="6" type="ORF">REJC140_00517</name>
</gene>
<name>A0ABM8PEK0_9HYPH</name>
<dbReference type="InterPro" id="IPR036259">
    <property type="entry name" value="MFS_trans_sf"/>
</dbReference>
<evidence type="ECO:0000256" key="1">
    <source>
        <dbReference type="ARBA" id="ARBA00022692"/>
    </source>
</evidence>
<dbReference type="InterPro" id="IPR020846">
    <property type="entry name" value="MFS_dom"/>
</dbReference>
<feature type="transmembrane region" description="Helical" evidence="4">
    <location>
        <begin position="252"/>
        <end position="275"/>
    </location>
</feature>
<feature type="transmembrane region" description="Helical" evidence="4">
    <location>
        <begin position="192"/>
        <end position="216"/>
    </location>
</feature>
<dbReference type="Proteomes" id="UP000606921">
    <property type="component" value="Unassembled WGS sequence"/>
</dbReference>
<proteinExistence type="predicted"/>
<feature type="transmembrane region" description="Helical" evidence="4">
    <location>
        <begin position="281"/>
        <end position="302"/>
    </location>
</feature>
<feature type="transmembrane region" description="Helical" evidence="4">
    <location>
        <begin position="153"/>
        <end position="171"/>
    </location>
</feature>
<evidence type="ECO:0000256" key="4">
    <source>
        <dbReference type="SAM" id="Phobius"/>
    </source>
</evidence>
<reference evidence="6 7" key="1">
    <citation type="submission" date="2020-11" db="EMBL/GenBank/DDBJ databases">
        <authorList>
            <person name="Lassalle F."/>
        </authorList>
    </citation>
    <scope>NUCLEOTIDE SEQUENCE [LARGE SCALE GENOMIC DNA]</scope>
    <source>
        <strain evidence="6 7">JC140</strain>
    </source>
</reference>
<dbReference type="EMBL" id="CABFWF030000001">
    <property type="protein sequence ID" value="CAD7024716.1"/>
    <property type="molecule type" value="Genomic_DNA"/>
</dbReference>
<feature type="transmembrane region" description="Helical" evidence="4">
    <location>
        <begin position="32"/>
        <end position="53"/>
    </location>
</feature>
<comment type="caution">
    <text evidence="6">The sequence shown here is derived from an EMBL/GenBank/DDBJ whole genome shotgun (WGS) entry which is preliminary data.</text>
</comment>
<evidence type="ECO:0000256" key="2">
    <source>
        <dbReference type="ARBA" id="ARBA00022989"/>
    </source>
</evidence>
<feature type="transmembrane region" description="Helical" evidence="4">
    <location>
        <begin position="314"/>
        <end position="337"/>
    </location>
</feature>
<evidence type="ECO:0000259" key="5">
    <source>
        <dbReference type="PROSITE" id="PS50850"/>
    </source>
</evidence>
<evidence type="ECO:0000256" key="3">
    <source>
        <dbReference type="ARBA" id="ARBA00023136"/>
    </source>
</evidence>
<dbReference type="Pfam" id="PF06779">
    <property type="entry name" value="MFS_4"/>
    <property type="match status" value="1"/>
</dbReference>
<accession>A0ABM8PEK0</accession>
<dbReference type="Gene3D" id="1.20.1250.20">
    <property type="entry name" value="MFS general substrate transporter like domains"/>
    <property type="match status" value="2"/>
</dbReference>
<dbReference type="SUPFAM" id="SSF103473">
    <property type="entry name" value="MFS general substrate transporter"/>
    <property type="match status" value="1"/>
</dbReference>
<organism evidence="6 7">
    <name type="scientific">Pseudorhizobium endolithicum</name>
    <dbReference type="NCBI Taxonomy" id="1191678"/>
    <lineage>
        <taxon>Bacteria</taxon>
        <taxon>Pseudomonadati</taxon>
        <taxon>Pseudomonadota</taxon>
        <taxon>Alphaproteobacteria</taxon>
        <taxon>Hyphomicrobiales</taxon>
        <taxon>Rhizobiaceae</taxon>
        <taxon>Rhizobium/Agrobacterium group</taxon>
        <taxon>Pseudorhizobium</taxon>
    </lineage>
</organism>
<keyword evidence="1 4" id="KW-0812">Transmembrane</keyword>
<evidence type="ECO:0000313" key="6">
    <source>
        <dbReference type="EMBL" id="CAD7024716.1"/>
    </source>
</evidence>
<feature type="transmembrane region" description="Helical" evidence="4">
    <location>
        <begin position="60"/>
        <end position="83"/>
    </location>
</feature>
<keyword evidence="3 4" id="KW-0472">Membrane</keyword>
<feature type="transmembrane region" description="Helical" evidence="4">
    <location>
        <begin position="89"/>
        <end position="107"/>
    </location>
</feature>
<keyword evidence="2 4" id="KW-1133">Transmembrane helix</keyword>
<protein>
    <submittedName>
        <fullName evidence="6">MFS transporter</fullName>
    </submittedName>
</protein>